<dbReference type="Gene3D" id="1.10.520.20">
    <property type="entry name" value="N-terminal domain of the delta subunit of the F1F0-ATP synthase"/>
    <property type="match status" value="1"/>
</dbReference>
<keyword evidence="2" id="KW-0813">Transport</keyword>
<dbReference type="Pfam" id="PF00213">
    <property type="entry name" value="OSCP"/>
    <property type="match status" value="1"/>
</dbReference>
<protein>
    <submittedName>
        <fullName evidence="8">ATP synthase delta chain</fullName>
        <ecNumber evidence="8">3.6.3.14</ecNumber>
    </submittedName>
</protein>
<evidence type="ECO:0000313" key="7">
    <source>
        <dbReference type="EMBL" id="SFV80889.1"/>
    </source>
</evidence>
<dbReference type="HAMAP" id="MF_01416">
    <property type="entry name" value="ATP_synth_delta_bact"/>
    <property type="match status" value="1"/>
</dbReference>
<dbReference type="InterPro" id="IPR000711">
    <property type="entry name" value="ATPase_OSCP/dsu"/>
</dbReference>
<dbReference type="EMBL" id="FPHX01000173">
    <property type="protein sequence ID" value="SFV85331.1"/>
    <property type="molecule type" value="Genomic_DNA"/>
</dbReference>
<dbReference type="GO" id="GO:0016020">
    <property type="term" value="C:membrane"/>
    <property type="evidence" value="ECO:0007669"/>
    <property type="project" value="UniProtKB-SubCell"/>
</dbReference>
<dbReference type="GO" id="GO:0046933">
    <property type="term" value="F:proton-transporting ATP synthase activity, rotational mechanism"/>
    <property type="evidence" value="ECO:0007669"/>
    <property type="project" value="InterPro"/>
</dbReference>
<keyword evidence="8" id="KW-0378">Hydrolase</keyword>
<dbReference type="PROSITE" id="PS00389">
    <property type="entry name" value="ATPASE_DELTA"/>
    <property type="match status" value="1"/>
</dbReference>
<dbReference type="InterPro" id="IPR026015">
    <property type="entry name" value="ATP_synth_OSCP/delta_N_sf"/>
</dbReference>
<keyword evidence="3" id="KW-0375">Hydrogen ion transport</keyword>
<keyword evidence="4" id="KW-0406">Ion transport</keyword>
<accession>A0A1W1DUN5</accession>
<evidence type="ECO:0000256" key="6">
    <source>
        <dbReference type="ARBA" id="ARBA00023310"/>
    </source>
</evidence>
<dbReference type="NCBIfam" id="NF004402">
    <property type="entry name" value="PRK05758.2-2"/>
    <property type="match status" value="1"/>
</dbReference>
<dbReference type="EC" id="3.6.3.14" evidence="8"/>
<dbReference type="NCBIfam" id="TIGR01145">
    <property type="entry name" value="ATP_synt_delta"/>
    <property type="match status" value="1"/>
</dbReference>
<gene>
    <name evidence="7" type="ORF">MNB_SUP05-6-584</name>
    <name evidence="8" type="ORF">MNB_SUP05-9-933</name>
</gene>
<dbReference type="SUPFAM" id="SSF47928">
    <property type="entry name" value="N-terminal domain of the delta subunit of the F1F0-ATP synthase"/>
    <property type="match status" value="1"/>
</dbReference>
<dbReference type="PRINTS" id="PR00125">
    <property type="entry name" value="ATPASEDELTA"/>
</dbReference>
<dbReference type="EMBL" id="FPHV01000015">
    <property type="protein sequence ID" value="SFV80889.1"/>
    <property type="molecule type" value="Genomic_DNA"/>
</dbReference>
<dbReference type="GO" id="GO:0016787">
    <property type="term" value="F:hydrolase activity"/>
    <property type="evidence" value="ECO:0007669"/>
    <property type="project" value="UniProtKB-KW"/>
</dbReference>
<evidence type="ECO:0000256" key="3">
    <source>
        <dbReference type="ARBA" id="ARBA00022781"/>
    </source>
</evidence>
<dbReference type="AlphaFoldDB" id="A0A1W1DUN5"/>
<sequence length="182" mass="19690">MELTTIAKPYANAVFEIAEQNKSHSDWRGVLEAGAELANDENMQAFIASPSTTSENKTQAVVAVFKAILSRALSKEETSFVTLLLDNGRIAALPSMLESFDIMSNLSSDAKAFHVISAYKLSAAEEKQIVSDLSDKYSTTVSIDTEIDESLVGGVVIKEGDKVIDLSIKARVDELSSRLSIN</sequence>
<organism evidence="8">
    <name type="scientific">hydrothermal vent metagenome</name>
    <dbReference type="NCBI Taxonomy" id="652676"/>
    <lineage>
        <taxon>unclassified sequences</taxon>
        <taxon>metagenomes</taxon>
        <taxon>ecological metagenomes</taxon>
    </lineage>
</organism>
<keyword evidence="6" id="KW-0066">ATP synthesis</keyword>
<evidence type="ECO:0000256" key="1">
    <source>
        <dbReference type="ARBA" id="ARBA00004370"/>
    </source>
</evidence>
<comment type="subcellular location">
    <subcellularLocation>
        <location evidence="1">Membrane</location>
    </subcellularLocation>
</comment>
<keyword evidence="5" id="KW-0472">Membrane</keyword>
<proteinExistence type="inferred from homology"/>
<evidence type="ECO:0000256" key="5">
    <source>
        <dbReference type="ARBA" id="ARBA00023136"/>
    </source>
</evidence>
<reference evidence="8" key="1">
    <citation type="submission" date="2016-10" db="EMBL/GenBank/DDBJ databases">
        <authorList>
            <person name="de Groot N.N."/>
        </authorList>
    </citation>
    <scope>NUCLEOTIDE SEQUENCE</scope>
</reference>
<evidence type="ECO:0000256" key="4">
    <source>
        <dbReference type="ARBA" id="ARBA00023065"/>
    </source>
</evidence>
<dbReference type="PANTHER" id="PTHR11910">
    <property type="entry name" value="ATP SYNTHASE DELTA CHAIN"/>
    <property type="match status" value="1"/>
</dbReference>
<evidence type="ECO:0000256" key="2">
    <source>
        <dbReference type="ARBA" id="ARBA00022448"/>
    </source>
</evidence>
<dbReference type="InterPro" id="IPR020781">
    <property type="entry name" value="ATPase_OSCP/d_CS"/>
</dbReference>
<name>A0A1W1DUN5_9ZZZZ</name>
<evidence type="ECO:0000313" key="8">
    <source>
        <dbReference type="EMBL" id="SFV85331.1"/>
    </source>
</evidence>